<reference evidence="3 4" key="1">
    <citation type="submission" date="2012-11" db="EMBL/GenBank/DDBJ databases">
        <title>Whole genome sequence of Gluconacetobacter europaeus NBRC3261.</title>
        <authorList>
            <person name="Azuma Y."/>
            <person name="Higashiura N."/>
            <person name="Hirakawa H."/>
            <person name="Matsushita K."/>
        </authorList>
    </citation>
    <scope>NUCLEOTIDE SEQUENCE [LARGE SCALE GENOMIC DNA]</scope>
    <source>
        <strain evidence="3 4">NBRC 3261</strain>
    </source>
</reference>
<dbReference type="AlphaFoldDB" id="A0A0D6Q3S5"/>
<dbReference type="PANTHER" id="PTHR36924:SF1">
    <property type="entry name" value="ANTITOXIN HIGA-1"/>
    <property type="match status" value="1"/>
</dbReference>
<accession>A0A0D6Q3S5</accession>
<dbReference type="Proteomes" id="UP000032675">
    <property type="component" value="Unassembled WGS sequence"/>
</dbReference>
<dbReference type="CDD" id="cd00093">
    <property type="entry name" value="HTH_XRE"/>
    <property type="match status" value="1"/>
</dbReference>
<dbReference type="InterPro" id="IPR010982">
    <property type="entry name" value="Lambda_DNA-bd_dom_sf"/>
</dbReference>
<gene>
    <name evidence="3" type="ORF">Geu3261_0170_003</name>
</gene>
<dbReference type="SUPFAM" id="SSF47413">
    <property type="entry name" value="lambda repressor-like DNA-binding domains"/>
    <property type="match status" value="1"/>
</dbReference>
<dbReference type="InterPro" id="IPR013430">
    <property type="entry name" value="Toxin_antidote_HigA"/>
</dbReference>
<evidence type="ECO:0000256" key="1">
    <source>
        <dbReference type="ARBA" id="ARBA00023125"/>
    </source>
</evidence>
<protein>
    <submittedName>
        <fullName evidence="3">Plasmid maintenance system antidote/antitoxin/XRE</fullName>
    </submittedName>
</protein>
<dbReference type="PROSITE" id="PS50943">
    <property type="entry name" value="HTH_CROC1"/>
    <property type="match status" value="1"/>
</dbReference>
<dbReference type="Gene3D" id="1.10.260.40">
    <property type="entry name" value="lambda repressor-like DNA-binding domains"/>
    <property type="match status" value="1"/>
</dbReference>
<organism evidence="3 4">
    <name type="scientific">Komagataeibacter europaeus NBRC 3261</name>
    <dbReference type="NCBI Taxonomy" id="1234669"/>
    <lineage>
        <taxon>Bacteria</taxon>
        <taxon>Pseudomonadati</taxon>
        <taxon>Pseudomonadota</taxon>
        <taxon>Alphaproteobacteria</taxon>
        <taxon>Acetobacterales</taxon>
        <taxon>Acetobacteraceae</taxon>
        <taxon>Komagataeibacter</taxon>
    </lineage>
</organism>
<comment type="caution">
    <text evidence="3">The sequence shown here is derived from an EMBL/GenBank/DDBJ whole genome shotgun (WGS) entry which is preliminary data.</text>
</comment>
<feature type="domain" description="HTH cro/C1-type" evidence="2">
    <location>
        <begin position="26"/>
        <end position="72"/>
    </location>
</feature>
<evidence type="ECO:0000313" key="4">
    <source>
        <dbReference type="Proteomes" id="UP000032675"/>
    </source>
</evidence>
<dbReference type="Pfam" id="PF01381">
    <property type="entry name" value="HTH_3"/>
    <property type="match status" value="1"/>
</dbReference>
<dbReference type="EMBL" id="BANI01000150">
    <property type="protein sequence ID" value="GAN97411.1"/>
    <property type="molecule type" value="Genomic_DNA"/>
</dbReference>
<sequence length="110" mass="11664">MAIKMHPSLAVHAGEWLRTEIVEPVGITVSALASHFGVSRQALSALLNGRASLSADMAIRFEKAFGVKADTLMRMQSAFDMAQARAHEGKIHVGSLVAALPQPIGVMEGV</sequence>
<proteinExistence type="predicted"/>
<evidence type="ECO:0000259" key="2">
    <source>
        <dbReference type="PROSITE" id="PS50943"/>
    </source>
</evidence>
<evidence type="ECO:0000313" key="3">
    <source>
        <dbReference type="EMBL" id="GAN97411.1"/>
    </source>
</evidence>
<name>A0A0D6Q3S5_KOMEU</name>
<keyword evidence="1" id="KW-0238">DNA-binding</keyword>
<dbReference type="SMART" id="SM00530">
    <property type="entry name" value="HTH_XRE"/>
    <property type="match status" value="1"/>
</dbReference>
<dbReference type="RefSeq" id="WP_048851888.1">
    <property type="nucleotide sequence ID" value="NZ_BANI01000150.1"/>
</dbReference>
<dbReference type="InterPro" id="IPR001387">
    <property type="entry name" value="Cro/C1-type_HTH"/>
</dbReference>
<dbReference type="GO" id="GO:0003677">
    <property type="term" value="F:DNA binding"/>
    <property type="evidence" value="ECO:0007669"/>
    <property type="project" value="UniProtKB-KW"/>
</dbReference>
<dbReference type="NCBIfam" id="TIGR02607">
    <property type="entry name" value="antidote_HigA"/>
    <property type="match status" value="1"/>
</dbReference>
<dbReference type="PANTHER" id="PTHR36924">
    <property type="entry name" value="ANTITOXIN HIGA-1"/>
    <property type="match status" value="1"/>
</dbReference>